<dbReference type="GO" id="GO:0006002">
    <property type="term" value="P:fructose 6-phosphate metabolic process"/>
    <property type="evidence" value="ECO:0007669"/>
    <property type="project" value="TreeGrafter"/>
</dbReference>
<keyword evidence="6" id="KW-0677">Repeat</keyword>
<dbReference type="SUPFAM" id="SSF56235">
    <property type="entry name" value="N-terminal nucleophile aminohydrolases (Ntn hydrolases)"/>
    <property type="match status" value="1"/>
</dbReference>
<dbReference type="PANTHER" id="PTHR10937:SF0">
    <property type="entry name" value="GLUTAMINE--FRUCTOSE-6-PHOSPHATE TRANSAMINASE (ISOMERIZING)"/>
    <property type="match status" value="1"/>
</dbReference>
<feature type="initiator methionine" description="Removed" evidence="8">
    <location>
        <position position="1"/>
    </location>
</feature>
<dbReference type="EMBL" id="PFUO01000091">
    <property type="protein sequence ID" value="PJB16727.1"/>
    <property type="molecule type" value="Genomic_DNA"/>
</dbReference>
<dbReference type="GO" id="GO:0006047">
    <property type="term" value="P:UDP-N-acetylglucosamine metabolic process"/>
    <property type="evidence" value="ECO:0007669"/>
    <property type="project" value="TreeGrafter"/>
</dbReference>
<feature type="domain" description="SIS" evidence="10">
    <location>
        <begin position="305"/>
        <end position="444"/>
    </location>
</feature>
<accession>A0A2M8AGU1</accession>
<dbReference type="Gene3D" id="3.40.50.10490">
    <property type="entry name" value="Glucose-6-phosphate isomerase like protein, domain 1"/>
    <property type="match status" value="2"/>
</dbReference>
<dbReference type="Pfam" id="PF01380">
    <property type="entry name" value="SIS"/>
    <property type="match status" value="2"/>
</dbReference>
<dbReference type="Pfam" id="PF13522">
    <property type="entry name" value="GATase_6"/>
    <property type="match status" value="1"/>
</dbReference>
<dbReference type="GO" id="GO:0004360">
    <property type="term" value="F:glutamine-fructose-6-phosphate transaminase (isomerizing) activity"/>
    <property type="evidence" value="ECO:0007669"/>
    <property type="project" value="UniProtKB-UniRule"/>
</dbReference>
<dbReference type="FunFam" id="3.40.50.10490:FF:000001">
    <property type="entry name" value="Glutamine--fructose-6-phosphate aminotransferase [isomerizing]"/>
    <property type="match status" value="1"/>
</dbReference>
<comment type="subunit">
    <text evidence="8">Homodimer.</text>
</comment>
<protein>
    <recommendedName>
        <fullName evidence="3 8">Glutamine--fructose-6-phosphate aminotransferase [isomerizing]</fullName>
        <ecNumber evidence="2 8">2.6.1.16</ecNumber>
    </recommendedName>
    <alternativeName>
        <fullName evidence="8">D-fructose-6-phosphate amidotransferase</fullName>
    </alternativeName>
    <alternativeName>
        <fullName evidence="8">GFAT</fullName>
    </alternativeName>
    <alternativeName>
        <fullName evidence="8">Glucosamine-6-phosphate synthase</fullName>
    </alternativeName>
    <alternativeName>
        <fullName evidence="8">Hexosephosphate aminotransferase</fullName>
    </alternativeName>
    <alternativeName>
        <fullName evidence="8">L-glutamine--D-fructose-6-phosphate amidotransferase</fullName>
    </alternativeName>
</protein>
<dbReference type="GO" id="GO:0097367">
    <property type="term" value="F:carbohydrate derivative binding"/>
    <property type="evidence" value="ECO:0007669"/>
    <property type="project" value="InterPro"/>
</dbReference>
<dbReference type="InterPro" id="IPR005855">
    <property type="entry name" value="GFAT"/>
</dbReference>
<dbReference type="GO" id="GO:0005829">
    <property type="term" value="C:cytosol"/>
    <property type="evidence" value="ECO:0007669"/>
    <property type="project" value="TreeGrafter"/>
</dbReference>
<feature type="active site" description="For Fru-6P isomerization activity" evidence="8">
    <location>
        <position position="622"/>
    </location>
</feature>
<evidence type="ECO:0000256" key="7">
    <source>
        <dbReference type="ARBA" id="ARBA00022962"/>
    </source>
</evidence>
<dbReference type="InterPro" id="IPR029055">
    <property type="entry name" value="Ntn_hydrolases_N"/>
</dbReference>
<dbReference type="Proteomes" id="UP000230611">
    <property type="component" value="Unassembled WGS sequence"/>
</dbReference>
<dbReference type="InterPro" id="IPR001347">
    <property type="entry name" value="SIS_dom"/>
</dbReference>
<sequence>MCGIVGYIGKNNALPILLDGLKRLEYRGYDSAGVAIKTATGVFKVKAVGKISELEKKLNGVHNLPSPPCQGGKNLPYPPLLKGANIGIAHTRWATHGKPTEANAHPQTDCQGKIWLVHNGIIENYKELKSKLVKRGHKFTSETDSEVIVHLIEDFYCGNLTDALVKTLKILKGAYGLAIFHADEPAKILAARCGSPLVVGLANGETIIASDVAAIINYTRQIIYLADGEIAEINEEGFRIIDLKNREINKTITKIDWDVAECEKKGYKHFMLKEIFEQPETIIDSIRGRTITKDGKAKLGGLDNFLDKVRQIEKIIIVACGTARNAGLIGEYMLEEYAGIAAEVDYASEFRYRKPVLDDKTAIVAISQSGETADTLAAVKEAREKGSLTLGIVNVVGSTIARATDAGVYNHIGPEIAVASTKAFTSQVAILALLTILLGRQRQMSLVTGQRIIAELQALPAKIKKILALNNEIKKIAKKYYQVKNFAYLGRKYNQPTAYEGALKLKEISYIHAEGFAAGEMKHGAIALVDKNFPSLFIAPVDSVYEKNLSNIQEIKARSGKIITITTEGNQKIKEVADDVIYIPKTLEMLTPILAVIPLQLFAYHMAVLNNRDVDKPRNLAKSVTVE</sequence>
<keyword evidence="4 8" id="KW-0032">Aminotransferase</keyword>
<dbReference type="Gene3D" id="3.60.20.10">
    <property type="entry name" value="Glutamine Phosphoribosylpyrophosphate, subunit 1, domain 1"/>
    <property type="match status" value="1"/>
</dbReference>
<gene>
    <name evidence="8 11" type="primary">glmS</name>
    <name evidence="11" type="ORF">CO116_01915</name>
</gene>
<evidence type="ECO:0000256" key="2">
    <source>
        <dbReference type="ARBA" id="ARBA00012916"/>
    </source>
</evidence>
<dbReference type="InterPro" id="IPR017932">
    <property type="entry name" value="GATase_2_dom"/>
</dbReference>
<dbReference type="NCBIfam" id="NF001484">
    <property type="entry name" value="PRK00331.1"/>
    <property type="match status" value="1"/>
</dbReference>
<comment type="function">
    <text evidence="8">Catalyzes the first step in hexosamine metabolism, converting fructose-6P into glucosamine-6P using glutamine as a nitrogen source.</text>
</comment>
<dbReference type="PANTHER" id="PTHR10937">
    <property type="entry name" value="GLUCOSAMINE--FRUCTOSE-6-PHOSPHATE AMINOTRANSFERASE, ISOMERIZING"/>
    <property type="match status" value="1"/>
</dbReference>
<evidence type="ECO:0000259" key="10">
    <source>
        <dbReference type="PROSITE" id="PS51464"/>
    </source>
</evidence>
<evidence type="ECO:0000256" key="4">
    <source>
        <dbReference type="ARBA" id="ARBA00022576"/>
    </source>
</evidence>
<dbReference type="CDD" id="cd00714">
    <property type="entry name" value="GFAT"/>
    <property type="match status" value="1"/>
</dbReference>
<evidence type="ECO:0000256" key="1">
    <source>
        <dbReference type="ARBA" id="ARBA00001031"/>
    </source>
</evidence>
<keyword evidence="8" id="KW-0963">Cytoplasm</keyword>
<dbReference type="HAMAP" id="MF_00164">
    <property type="entry name" value="GlmS"/>
    <property type="match status" value="1"/>
</dbReference>
<name>A0A2M8AGU1_9BACT</name>
<feature type="active site" description="Nucleophile; for GATase activity" evidence="8">
    <location>
        <position position="2"/>
    </location>
</feature>
<comment type="caution">
    <text evidence="11">The sequence shown here is derived from an EMBL/GenBank/DDBJ whole genome shotgun (WGS) entry which is preliminary data.</text>
</comment>
<evidence type="ECO:0000256" key="8">
    <source>
        <dbReference type="HAMAP-Rule" id="MF_00164"/>
    </source>
</evidence>
<comment type="catalytic activity">
    <reaction evidence="1 8">
        <text>D-fructose 6-phosphate + L-glutamine = D-glucosamine 6-phosphate + L-glutamate</text>
        <dbReference type="Rhea" id="RHEA:13237"/>
        <dbReference type="ChEBI" id="CHEBI:29985"/>
        <dbReference type="ChEBI" id="CHEBI:58359"/>
        <dbReference type="ChEBI" id="CHEBI:58725"/>
        <dbReference type="ChEBI" id="CHEBI:61527"/>
        <dbReference type="EC" id="2.6.1.16"/>
    </reaction>
</comment>
<comment type="subcellular location">
    <subcellularLocation>
        <location evidence="8">Cytoplasm</location>
    </subcellularLocation>
</comment>
<feature type="domain" description="SIS" evidence="10">
    <location>
        <begin position="476"/>
        <end position="617"/>
    </location>
</feature>
<keyword evidence="5 8" id="KW-0808">Transferase</keyword>
<dbReference type="AlphaFoldDB" id="A0A2M8AGU1"/>
<dbReference type="CDD" id="cd05009">
    <property type="entry name" value="SIS_GlmS_GlmD_2"/>
    <property type="match status" value="1"/>
</dbReference>
<evidence type="ECO:0000313" key="11">
    <source>
        <dbReference type="EMBL" id="PJB16727.1"/>
    </source>
</evidence>
<feature type="domain" description="Glutamine amidotransferase type-2" evidence="9">
    <location>
        <begin position="2"/>
        <end position="236"/>
    </location>
</feature>
<dbReference type="GO" id="GO:0005975">
    <property type="term" value="P:carbohydrate metabolic process"/>
    <property type="evidence" value="ECO:0007669"/>
    <property type="project" value="UniProtKB-UniRule"/>
</dbReference>
<dbReference type="EC" id="2.6.1.16" evidence="2 8"/>
<evidence type="ECO:0000256" key="5">
    <source>
        <dbReference type="ARBA" id="ARBA00022679"/>
    </source>
</evidence>
<dbReference type="SUPFAM" id="SSF53697">
    <property type="entry name" value="SIS domain"/>
    <property type="match status" value="1"/>
</dbReference>
<dbReference type="PROSITE" id="PS51278">
    <property type="entry name" value="GATASE_TYPE_2"/>
    <property type="match status" value="1"/>
</dbReference>
<dbReference type="GO" id="GO:0006487">
    <property type="term" value="P:protein N-linked glycosylation"/>
    <property type="evidence" value="ECO:0007669"/>
    <property type="project" value="TreeGrafter"/>
</dbReference>
<dbReference type="InterPro" id="IPR035466">
    <property type="entry name" value="GlmS/AgaS_SIS"/>
</dbReference>
<dbReference type="CDD" id="cd05008">
    <property type="entry name" value="SIS_GlmS_GlmD_1"/>
    <property type="match status" value="1"/>
</dbReference>
<evidence type="ECO:0000259" key="9">
    <source>
        <dbReference type="PROSITE" id="PS51278"/>
    </source>
</evidence>
<evidence type="ECO:0000256" key="6">
    <source>
        <dbReference type="ARBA" id="ARBA00022737"/>
    </source>
</evidence>
<dbReference type="PROSITE" id="PS51464">
    <property type="entry name" value="SIS"/>
    <property type="match status" value="2"/>
</dbReference>
<dbReference type="InterPro" id="IPR046348">
    <property type="entry name" value="SIS_dom_sf"/>
</dbReference>
<dbReference type="NCBIfam" id="TIGR01135">
    <property type="entry name" value="glmS"/>
    <property type="match status" value="1"/>
</dbReference>
<dbReference type="InterPro" id="IPR035490">
    <property type="entry name" value="GlmS/FrlB_SIS"/>
</dbReference>
<evidence type="ECO:0000256" key="3">
    <source>
        <dbReference type="ARBA" id="ARBA00016090"/>
    </source>
</evidence>
<organism evidence="11 12">
    <name type="scientific">Candidatus Falkowbacteria bacterium CG_4_9_14_3_um_filter_38_19</name>
    <dbReference type="NCBI Taxonomy" id="1974559"/>
    <lineage>
        <taxon>Bacteria</taxon>
        <taxon>Candidatus Falkowiibacteriota</taxon>
    </lineage>
</organism>
<evidence type="ECO:0000313" key="12">
    <source>
        <dbReference type="Proteomes" id="UP000230611"/>
    </source>
</evidence>
<proteinExistence type="inferred from homology"/>
<dbReference type="InterPro" id="IPR047084">
    <property type="entry name" value="GFAT_N"/>
</dbReference>
<reference evidence="12" key="1">
    <citation type="submission" date="2017-09" db="EMBL/GenBank/DDBJ databases">
        <title>Depth-based differentiation of microbial function through sediment-hosted aquifers and enrichment of novel symbionts in the deep terrestrial subsurface.</title>
        <authorList>
            <person name="Probst A.J."/>
            <person name="Ladd B."/>
            <person name="Jarett J.K."/>
            <person name="Geller-Mcgrath D.E."/>
            <person name="Sieber C.M.K."/>
            <person name="Emerson J.B."/>
            <person name="Anantharaman K."/>
            <person name="Thomas B.C."/>
            <person name="Malmstrom R."/>
            <person name="Stieglmeier M."/>
            <person name="Klingl A."/>
            <person name="Woyke T."/>
            <person name="Ryan C.M."/>
            <person name="Banfield J.F."/>
        </authorList>
    </citation>
    <scope>NUCLEOTIDE SEQUENCE [LARGE SCALE GENOMIC DNA]</scope>
</reference>
<keyword evidence="7" id="KW-0315">Glutamine amidotransferase</keyword>